<reference evidence="1 2" key="1">
    <citation type="submission" date="2020-12" db="EMBL/GenBank/DDBJ databases">
        <title>A novel species.</title>
        <authorList>
            <person name="Li K."/>
        </authorList>
    </citation>
    <scope>NUCLEOTIDE SEQUENCE [LARGE SCALE GENOMIC DNA]</scope>
    <source>
        <strain evidence="1 2">ZYC-3</strain>
    </source>
</reference>
<dbReference type="EMBL" id="CP066831">
    <property type="protein sequence ID" value="QQM45109.1"/>
    <property type="molecule type" value="Genomic_DNA"/>
</dbReference>
<dbReference type="RefSeq" id="WP_200399918.1">
    <property type="nucleotide sequence ID" value="NZ_CP066831.1"/>
</dbReference>
<keyword evidence="2" id="KW-1185">Reference proteome</keyword>
<evidence type="ECO:0000313" key="1">
    <source>
        <dbReference type="EMBL" id="QQM45109.1"/>
    </source>
</evidence>
<name>A0A7T7L295_9ACTN</name>
<proteinExistence type="predicted"/>
<gene>
    <name evidence="1" type="ORF">JEQ17_40740</name>
</gene>
<sequence length="54" mass="5773">MTGPPPSMDALLATGAVVLVPGLLHWLGIPESQETEPEETWEQLCVRLNSEAAS</sequence>
<evidence type="ECO:0000313" key="2">
    <source>
        <dbReference type="Proteomes" id="UP000595636"/>
    </source>
</evidence>
<dbReference type="Proteomes" id="UP000595636">
    <property type="component" value="Chromosome"/>
</dbReference>
<dbReference type="AlphaFoldDB" id="A0A7T7L295"/>
<accession>A0A7T7L295</accession>
<protein>
    <submittedName>
        <fullName evidence="1">Uncharacterized protein</fullName>
    </submittedName>
</protein>
<organism evidence="1 2">
    <name type="scientific">Streptomyces liliifuscus</name>
    <dbReference type="NCBI Taxonomy" id="2797636"/>
    <lineage>
        <taxon>Bacteria</taxon>
        <taxon>Bacillati</taxon>
        <taxon>Actinomycetota</taxon>
        <taxon>Actinomycetes</taxon>
        <taxon>Kitasatosporales</taxon>
        <taxon>Streptomycetaceae</taxon>
        <taxon>Streptomyces</taxon>
    </lineage>
</organism>
<dbReference type="KEGG" id="slf:JEQ17_40740"/>